<dbReference type="PANTHER" id="PTHR12227">
    <property type="entry name" value="GLYCERATE KINASE"/>
    <property type="match status" value="1"/>
</dbReference>
<dbReference type="Gene3D" id="3.40.1480.10">
    <property type="entry name" value="MOFRL domain"/>
    <property type="match status" value="1"/>
</dbReference>
<dbReference type="AlphaFoldDB" id="A0A2Z3GYT7"/>
<sequence length="457" mass="47346">MCRSNFIAVPFEECRYCTSTGARAAGGEAVSREHALEIWRAAVDAVRPQPLVRAAVESDPMIRAARRVLVVGAGKAGPGMAAGLEAALADRLDRVEGLVNVPAGLTAPLRRVRLHAGRPQGVNEPTAEGVAGAEEMLRLLAGAGPDDVAVCLLSGGGSALLPAPVENVSLADKLAVTKLLHRSGATIDEMNCVRKHLSRLKGGRLAQAFRGARLVSLIISDVVGDPLDVIGSGPTAPDPTTFADALDVLTRYGLRDATPASVLHHLEAGRGGLSPETPKQAPPSVENRVLGSNRIALDAARHRAAALGYRVLDLGAFVEGETREVATAVAGVVRSIWRDAEPLGPPACVLLGGETTVALGGAMGKGGRNQEFVLALGVKLKSEMAGVTVLSAGTDGEDGPTDAAGAVADAATLAQVGTAEEFLRRHDAYHFFERTGGLIKTGLTGTNVMDVRIVLMR</sequence>
<dbReference type="KEGG" id="gog:C1280_12975"/>
<keyword evidence="3" id="KW-0808">Transferase</keyword>
<reference evidence="3 4" key="1">
    <citation type="submission" date="2018-01" db="EMBL/GenBank/DDBJ databases">
        <title>G. obscuriglobus.</title>
        <authorList>
            <person name="Franke J."/>
            <person name="Blomberg W."/>
            <person name="Selmecki A."/>
        </authorList>
    </citation>
    <scope>NUCLEOTIDE SEQUENCE [LARGE SCALE GENOMIC DNA]</scope>
    <source>
        <strain evidence="3 4">DSM 5831</strain>
    </source>
</reference>
<protein>
    <submittedName>
        <fullName evidence="3">Glycerate kinase</fullName>
    </submittedName>
</protein>
<dbReference type="InterPro" id="IPR007835">
    <property type="entry name" value="MOFRL"/>
</dbReference>
<dbReference type="GO" id="GO:0005737">
    <property type="term" value="C:cytoplasm"/>
    <property type="evidence" value="ECO:0007669"/>
    <property type="project" value="TreeGrafter"/>
</dbReference>
<dbReference type="PANTHER" id="PTHR12227:SF0">
    <property type="entry name" value="GLYCERATE KINASE"/>
    <property type="match status" value="1"/>
</dbReference>
<dbReference type="InterPro" id="IPR025286">
    <property type="entry name" value="MOFRL_assoc_dom"/>
</dbReference>
<dbReference type="Pfam" id="PF05161">
    <property type="entry name" value="MOFRL"/>
    <property type="match status" value="1"/>
</dbReference>
<dbReference type="FunFam" id="3.40.1480.10:FF:000002">
    <property type="entry name" value="Glycerate kinase"/>
    <property type="match status" value="1"/>
</dbReference>
<accession>A0A2Z3GYT7</accession>
<dbReference type="InterPro" id="IPR039760">
    <property type="entry name" value="MOFRL_protein"/>
</dbReference>
<gene>
    <name evidence="3" type="ORF">C1280_12975</name>
</gene>
<evidence type="ECO:0000313" key="3">
    <source>
        <dbReference type="EMBL" id="AWM37821.1"/>
    </source>
</evidence>
<dbReference type="SUPFAM" id="SSF82544">
    <property type="entry name" value="GckA/TtuD-like"/>
    <property type="match status" value="1"/>
</dbReference>
<dbReference type="Pfam" id="PF13660">
    <property type="entry name" value="DUF4147"/>
    <property type="match status" value="1"/>
</dbReference>
<dbReference type="Proteomes" id="UP000245802">
    <property type="component" value="Chromosome"/>
</dbReference>
<dbReference type="InterPro" id="IPR037035">
    <property type="entry name" value="GK-like_C_sf"/>
</dbReference>
<feature type="domain" description="MOFRL" evidence="1">
    <location>
        <begin position="347"/>
        <end position="450"/>
    </location>
</feature>
<name>A0A2Z3GYT7_9BACT</name>
<evidence type="ECO:0000259" key="1">
    <source>
        <dbReference type="Pfam" id="PF05161"/>
    </source>
</evidence>
<dbReference type="Gene3D" id="3.40.50.10180">
    <property type="entry name" value="Glycerate kinase, MOFRL-like N-terminal domain"/>
    <property type="match status" value="1"/>
</dbReference>
<dbReference type="InterPro" id="IPR038614">
    <property type="entry name" value="GK_N_sf"/>
</dbReference>
<evidence type="ECO:0000313" key="4">
    <source>
        <dbReference type="Proteomes" id="UP000245802"/>
    </source>
</evidence>
<organism evidence="3 4">
    <name type="scientific">Gemmata obscuriglobus</name>
    <dbReference type="NCBI Taxonomy" id="114"/>
    <lineage>
        <taxon>Bacteria</taxon>
        <taxon>Pseudomonadati</taxon>
        <taxon>Planctomycetota</taxon>
        <taxon>Planctomycetia</taxon>
        <taxon>Gemmatales</taxon>
        <taxon>Gemmataceae</taxon>
        <taxon>Gemmata</taxon>
    </lineage>
</organism>
<feature type="domain" description="MOFRL-associated" evidence="2">
    <location>
        <begin position="35"/>
        <end position="267"/>
    </location>
</feature>
<dbReference type="EMBL" id="CP025958">
    <property type="protein sequence ID" value="AWM37821.1"/>
    <property type="molecule type" value="Genomic_DNA"/>
</dbReference>
<evidence type="ECO:0000259" key="2">
    <source>
        <dbReference type="Pfam" id="PF13660"/>
    </source>
</evidence>
<proteinExistence type="predicted"/>
<dbReference type="OrthoDB" id="9766552at2"/>
<dbReference type="GO" id="GO:0008887">
    <property type="term" value="F:glycerate kinase activity"/>
    <property type="evidence" value="ECO:0007669"/>
    <property type="project" value="InterPro"/>
</dbReference>
<keyword evidence="3" id="KW-0418">Kinase</keyword>
<keyword evidence="4" id="KW-1185">Reference proteome</keyword>